<gene>
    <name evidence="1" type="ORF">SHM_02930</name>
</gene>
<protein>
    <recommendedName>
        <fullName evidence="3">Spiroplasmavirus-related protein</fullName>
    </recommendedName>
</protein>
<proteinExistence type="predicted"/>
<sequence>MIFTSVVKLALIVITVSFKTLISSNNASIVWLFSINNASSFWRLIDKSDNNIWYNEINKHLIKYSIKIKIV</sequence>
<reference evidence="1 2" key="1">
    <citation type="journal article" date="2022" name="Front. Microbiol.">
        <title>Male-killing mechanisms vary between Spiroplasma species.</title>
        <authorList>
            <person name="Arai H."/>
            <person name="Inoue M."/>
            <person name="Kageyama D."/>
        </authorList>
    </citation>
    <scope>NUCLEOTIDE SEQUENCE [LARGE SCALE GENOMIC DNA]</scope>
    <source>
        <strain evidence="2">sHm</strain>
    </source>
</reference>
<accession>A0ABM8BS23</accession>
<evidence type="ECO:0000313" key="2">
    <source>
        <dbReference type="Proteomes" id="UP001163387"/>
    </source>
</evidence>
<dbReference type="Proteomes" id="UP001163387">
    <property type="component" value="Chromosome"/>
</dbReference>
<dbReference type="EMBL" id="AP026933">
    <property type="protein sequence ID" value="BDT02647.1"/>
    <property type="molecule type" value="Genomic_DNA"/>
</dbReference>
<evidence type="ECO:0000313" key="1">
    <source>
        <dbReference type="EMBL" id="BDT02647.1"/>
    </source>
</evidence>
<name>A0ABM8BS23_9MOLU</name>
<evidence type="ECO:0008006" key="3">
    <source>
        <dbReference type="Google" id="ProtNLM"/>
    </source>
</evidence>
<organism evidence="1 2">
    <name type="scientific">Spiroplasma ixodetis</name>
    <dbReference type="NCBI Taxonomy" id="2141"/>
    <lineage>
        <taxon>Bacteria</taxon>
        <taxon>Bacillati</taxon>
        <taxon>Mycoplasmatota</taxon>
        <taxon>Mollicutes</taxon>
        <taxon>Entomoplasmatales</taxon>
        <taxon>Spiroplasmataceae</taxon>
        <taxon>Spiroplasma</taxon>
    </lineage>
</organism>
<keyword evidence="2" id="KW-1185">Reference proteome</keyword>